<dbReference type="OrthoDB" id="6100430at2759"/>
<dbReference type="CDD" id="cd17317">
    <property type="entry name" value="MFS_SLC22"/>
    <property type="match status" value="1"/>
</dbReference>
<protein>
    <recommendedName>
        <fullName evidence="6">Major facilitator superfamily (MFS) profile domain-containing protein</fullName>
    </recommendedName>
</protein>
<feature type="transmembrane region" description="Helical" evidence="5">
    <location>
        <begin position="353"/>
        <end position="374"/>
    </location>
</feature>
<feature type="transmembrane region" description="Helical" evidence="5">
    <location>
        <begin position="417"/>
        <end position="437"/>
    </location>
</feature>
<dbReference type="GO" id="GO:0022857">
    <property type="term" value="F:transmembrane transporter activity"/>
    <property type="evidence" value="ECO:0007669"/>
    <property type="project" value="InterPro"/>
</dbReference>
<dbReference type="SUPFAM" id="SSF103473">
    <property type="entry name" value="MFS general substrate transporter"/>
    <property type="match status" value="1"/>
</dbReference>
<dbReference type="Proteomes" id="UP000005408">
    <property type="component" value="Unassembled WGS sequence"/>
</dbReference>
<evidence type="ECO:0000256" key="4">
    <source>
        <dbReference type="ARBA" id="ARBA00023136"/>
    </source>
</evidence>
<feature type="domain" description="Major facilitator superfamily (MFS) profile" evidence="6">
    <location>
        <begin position="97"/>
        <end position="533"/>
    </location>
</feature>
<feature type="transmembrane region" description="Helical" evidence="5">
    <location>
        <begin position="386"/>
        <end position="410"/>
    </location>
</feature>
<proteinExistence type="predicted"/>
<accession>A0A8W8HTJ7</accession>
<dbReference type="Pfam" id="PF00083">
    <property type="entry name" value="Sugar_tr"/>
    <property type="match status" value="1"/>
</dbReference>
<dbReference type="OMA" id="YLIVCAS"/>
<keyword evidence="4 5" id="KW-0472">Membrane</keyword>
<feature type="transmembrane region" description="Helical" evidence="5">
    <location>
        <begin position="34"/>
        <end position="54"/>
    </location>
</feature>
<dbReference type="PROSITE" id="PS50850">
    <property type="entry name" value="MFS"/>
    <property type="match status" value="1"/>
</dbReference>
<dbReference type="InterPro" id="IPR020846">
    <property type="entry name" value="MFS_dom"/>
</dbReference>
<feature type="transmembrane region" description="Helical" evidence="5">
    <location>
        <begin position="480"/>
        <end position="500"/>
    </location>
</feature>
<dbReference type="AlphaFoldDB" id="A0A8W8HTJ7"/>
<dbReference type="InterPro" id="IPR036259">
    <property type="entry name" value="MFS_trans_sf"/>
</dbReference>
<evidence type="ECO:0000256" key="3">
    <source>
        <dbReference type="ARBA" id="ARBA00022989"/>
    </source>
</evidence>
<name>A0A8W8HTJ7_MAGGI</name>
<evidence type="ECO:0000313" key="8">
    <source>
        <dbReference type="Proteomes" id="UP000005408"/>
    </source>
</evidence>
<comment type="subcellular location">
    <subcellularLocation>
        <location evidence="1">Membrane</location>
        <topology evidence="1">Multi-pass membrane protein</topology>
    </subcellularLocation>
</comment>
<organism evidence="7 8">
    <name type="scientific">Magallana gigas</name>
    <name type="common">Pacific oyster</name>
    <name type="synonym">Crassostrea gigas</name>
    <dbReference type="NCBI Taxonomy" id="29159"/>
    <lineage>
        <taxon>Eukaryota</taxon>
        <taxon>Metazoa</taxon>
        <taxon>Spiralia</taxon>
        <taxon>Lophotrochozoa</taxon>
        <taxon>Mollusca</taxon>
        <taxon>Bivalvia</taxon>
        <taxon>Autobranchia</taxon>
        <taxon>Pteriomorphia</taxon>
        <taxon>Ostreida</taxon>
        <taxon>Ostreoidea</taxon>
        <taxon>Ostreidae</taxon>
        <taxon>Magallana</taxon>
    </lineage>
</organism>
<sequence length="564" mass="63361">MDSTENTNKQATKKLDDNYIYGRWGIYQVVQAAIVFYNILPTAFQLLIGVFIGYRPSFQCSASSAFENETFTRNNSYYVTYDKCHMKVFYNDSSQNKITLVKDSACTEGYQYSLDKYSTYVTEMDLVCDQAYLGELVQTLIMAGQLVGAAIASSLSDRFGRKTVLLASHLLTLAFGFGVAFSPNYMVLAILKFILGVLQQGMVVSNAVLGLELYPEKTRFYGGSVGLFFWSTGLVLMAPIAYLMRNYSWRYLQIVLTCFSLFSLIQFWVQDESLRWLAANGKMEAADKVIQKVARWNKINYEDLKKIVDKRMALFEKETDDVDANKPTAEDTIPRELIVEKYSIFTILKNKNILLISMVMWFTWVTNTVTYFGLTLTSTSLAGDRFLNFFLSSVVEYIAVIVEHLTLLYLGRRTNTIVFHAVCGVSLALATLLNHFSDGDSSIQLASVVSTFVGKSAITGSFSILFIYTPELYPTNLRNAGIGFSSAFSRLGAIISPFAGTLAEEIPWAPGTIFSAMCFIVTFIILFVPETRGVELPQNLLEVKVWYSKNSGLQNQNKIETTKL</sequence>
<keyword evidence="3 5" id="KW-1133">Transmembrane helix</keyword>
<evidence type="ECO:0000256" key="2">
    <source>
        <dbReference type="ARBA" id="ARBA00022692"/>
    </source>
</evidence>
<evidence type="ECO:0000259" key="6">
    <source>
        <dbReference type="PROSITE" id="PS50850"/>
    </source>
</evidence>
<evidence type="ECO:0000256" key="5">
    <source>
        <dbReference type="SAM" id="Phobius"/>
    </source>
</evidence>
<feature type="transmembrane region" description="Helical" evidence="5">
    <location>
        <begin position="221"/>
        <end position="244"/>
    </location>
</feature>
<reference evidence="7" key="1">
    <citation type="submission" date="2022-08" db="UniProtKB">
        <authorList>
            <consortium name="EnsemblMetazoa"/>
        </authorList>
    </citation>
    <scope>IDENTIFICATION</scope>
    <source>
        <strain evidence="7">05x7-T-G4-1.051#20</strain>
    </source>
</reference>
<dbReference type="EnsemblMetazoa" id="G10975.2">
    <property type="protein sequence ID" value="G10975.2:cds"/>
    <property type="gene ID" value="G10975"/>
</dbReference>
<evidence type="ECO:0000256" key="1">
    <source>
        <dbReference type="ARBA" id="ARBA00004141"/>
    </source>
</evidence>
<dbReference type="Gene3D" id="1.20.1250.20">
    <property type="entry name" value="MFS general substrate transporter like domains"/>
    <property type="match status" value="1"/>
</dbReference>
<feature type="transmembrane region" description="Helical" evidence="5">
    <location>
        <begin position="443"/>
        <end position="468"/>
    </location>
</feature>
<keyword evidence="8" id="KW-1185">Reference proteome</keyword>
<dbReference type="EnsemblMetazoa" id="G10975.1">
    <property type="protein sequence ID" value="G10975.1:cds"/>
    <property type="gene ID" value="G10975"/>
</dbReference>
<dbReference type="PANTHER" id="PTHR24064">
    <property type="entry name" value="SOLUTE CARRIER FAMILY 22 MEMBER"/>
    <property type="match status" value="1"/>
</dbReference>
<feature type="transmembrane region" description="Helical" evidence="5">
    <location>
        <begin position="506"/>
        <end position="528"/>
    </location>
</feature>
<evidence type="ECO:0000313" key="7">
    <source>
        <dbReference type="EnsemblMetazoa" id="G10975.1:cds"/>
    </source>
</evidence>
<dbReference type="InterPro" id="IPR005828">
    <property type="entry name" value="MFS_sugar_transport-like"/>
</dbReference>
<feature type="transmembrane region" description="Helical" evidence="5">
    <location>
        <begin position="163"/>
        <end position="181"/>
    </location>
</feature>
<dbReference type="GO" id="GO:0016020">
    <property type="term" value="C:membrane"/>
    <property type="evidence" value="ECO:0007669"/>
    <property type="project" value="UniProtKB-SubCell"/>
</dbReference>
<feature type="transmembrane region" description="Helical" evidence="5">
    <location>
        <begin position="250"/>
        <end position="269"/>
    </location>
</feature>
<keyword evidence="2 5" id="KW-0812">Transmembrane</keyword>
<feature type="transmembrane region" description="Helical" evidence="5">
    <location>
        <begin position="187"/>
        <end position="209"/>
    </location>
</feature>